<protein>
    <recommendedName>
        <fullName evidence="2">histidine kinase</fullName>
        <ecNumber evidence="2">2.7.13.3</ecNumber>
    </recommendedName>
</protein>
<dbReference type="Proteomes" id="UP001621418">
    <property type="component" value="Chromosome"/>
</dbReference>
<sequence>MRNAAALVLLAGAAQVNGLFLDDLPLWRQALYPVLGVLAYLHGRRLPFPQEWTVLGALGAPGAVLTLVDFSLGSGVLGSFVLACALPWSAGRFRRQQAELLAAGAERVTHLEQEQRLIGERAELRERTRIAADIHDSLGHDLALIALRAGALELAGDLSEQNQQAAAELRAFAATATDRLRETIGVLRRAGPIEPHIGHVTTVVDSARSAGMVVTTQGFDGSALPPLVERTVAYIVRESLTNAVRHAPGAEVVIRVERTATLVEVTIGNQLSHAAVDSPWSARTGVGLAGLRERAHSLDGTLHADAENDRFVVRARIPLDRNRGTR</sequence>
<dbReference type="RefSeq" id="WP_405150848.1">
    <property type="nucleotide sequence ID" value="NZ_CP109527.1"/>
</dbReference>
<accession>A0ABZ1NGQ8</accession>
<keyword evidence="3" id="KW-0597">Phosphoprotein</keyword>
<keyword evidence="5" id="KW-0547">Nucleotide-binding</keyword>
<evidence type="ECO:0000256" key="5">
    <source>
        <dbReference type="ARBA" id="ARBA00022741"/>
    </source>
</evidence>
<keyword evidence="11" id="KW-1185">Reference proteome</keyword>
<dbReference type="CDD" id="cd16917">
    <property type="entry name" value="HATPase_UhpB-NarQ-NarX-like"/>
    <property type="match status" value="1"/>
</dbReference>
<feature type="domain" description="Signal transduction histidine kinase subgroup 3 dimerisation and phosphoacceptor" evidence="9">
    <location>
        <begin position="126"/>
        <end position="189"/>
    </location>
</feature>
<keyword evidence="8" id="KW-0902">Two-component regulatory system</keyword>
<evidence type="ECO:0000256" key="7">
    <source>
        <dbReference type="ARBA" id="ARBA00022840"/>
    </source>
</evidence>
<dbReference type="Gene3D" id="1.20.5.1930">
    <property type="match status" value="1"/>
</dbReference>
<dbReference type="SUPFAM" id="SSF55874">
    <property type="entry name" value="ATPase domain of HSP90 chaperone/DNA topoisomerase II/histidine kinase"/>
    <property type="match status" value="1"/>
</dbReference>
<keyword evidence="4" id="KW-0808">Transferase</keyword>
<evidence type="ECO:0000256" key="1">
    <source>
        <dbReference type="ARBA" id="ARBA00000085"/>
    </source>
</evidence>
<evidence type="ECO:0000313" key="10">
    <source>
        <dbReference type="EMBL" id="WTY38972.1"/>
    </source>
</evidence>
<reference evidence="10 11" key="1">
    <citation type="submission" date="2022-10" db="EMBL/GenBank/DDBJ databases">
        <title>The complete genomes of actinobacterial strains from the NBC collection.</title>
        <authorList>
            <person name="Joergensen T.S."/>
            <person name="Alvarez Arevalo M."/>
            <person name="Sterndorff E.B."/>
            <person name="Faurdal D."/>
            <person name="Vuksanovic O."/>
            <person name="Mourched A.-S."/>
            <person name="Charusanti P."/>
            <person name="Shaw S."/>
            <person name="Blin K."/>
            <person name="Weber T."/>
        </authorList>
    </citation>
    <scope>NUCLEOTIDE SEQUENCE [LARGE SCALE GENOMIC DNA]</scope>
    <source>
        <strain evidence="10 11">NBC_01413</strain>
    </source>
</reference>
<evidence type="ECO:0000256" key="2">
    <source>
        <dbReference type="ARBA" id="ARBA00012438"/>
    </source>
</evidence>
<keyword evidence="6 10" id="KW-0418">Kinase</keyword>
<evidence type="ECO:0000313" key="11">
    <source>
        <dbReference type="Proteomes" id="UP001621418"/>
    </source>
</evidence>
<evidence type="ECO:0000256" key="8">
    <source>
        <dbReference type="ARBA" id="ARBA00023012"/>
    </source>
</evidence>
<dbReference type="EC" id="2.7.13.3" evidence="2"/>
<dbReference type="InterPro" id="IPR050482">
    <property type="entry name" value="Sensor_HK_TwoCompSys"/>
</dbReference>
<gene>
    <name evidence="10" type="ORF">OG308_14645</name>
</gene>
<dbReference type="InterPro" id="IPR011712">
    <property type="entry name" value="Sig_transdc_His_kin_sub3_dim/P"/>
</dbReference>
<dbReference type="EMBL" id="CP109527">
    <property type="protein sequence ID" value="WTY38972.1"/>
    <property type="molecule type" value="Genomic_DNA"/>
</dbReference>
<comment type="catalytic activity">
    <reaction evidence="1">
        <text>ATP + protein L-histidine = ADP + protein N-phospho-L-histidine.</text>
        <dbReference type="EC" id="2.7.13.3"/>
    </reaction>
</comment>
<keyword evidence="7" id="KW-0067">ATP-binding</keyword>
<dbReference type="Pfam" id="PF07730">
    <property type="entry name" value="HisKA_3"/>
    <property type="match status" value="1"/>
</dbReference>
<dbReference type="GO" id="GO:0016301">
    <property type="term" value="F:kinase activity"/>
    <property type="evidence" value="ECO:0007669"/>
    <property type="project" value="UniProtKB-KW"/>
</dbReference>
<evidence type="ECO:0000256" key="4">
    <source>
        <dbReference type="ARBA" id="ARBA00022679"/>
    </source>
</evidence>
<dbReference type="InterPro" id="IPR036890">
    <property type="entry name" value="HATPase_C_sf"/>
</dbReference>
<organism evidence="10 11">
    <name type="scientific">Nocardia salmonicida</name>
    <dbReference type="NCBI Taxonomy" id="53431"/>
    <lineage>
        <taxon>Bacteria</taxon>
        <taxon>Bacillati</taxon>
        <taxon>Actinomycetota</taxon>
        <taxon>Actinomycetes</taxon>
        <taxon>Mycobacteriales</taxon>
        <taxon>Nocardiaceae</taxon>
        <taxon>Nocardia</taxon>
    </lineage>
</organism>
<dbReference type="PANTHER" id="PTHR24421">
    <property type="entry name" value="NITRATE/NITRITE SENSOR PROTEIN NARX-RELATED"/>
    <property type="match status" value="1"/>
</dbReference>
<evidence type="ECO:0000259" key="9">
    <source>
        <dbReference type="Pfam" id="PF07730"/>
    </source>
</evidence>
<dbReference type="Gene3D" id="3.30.565.10">
    <property type="entry name" value="Histidine kinase-like ATPase, C-terminal domain"/>
    <property type="match status" value="1"/>
</dbReference>
<dbReference type="PANTHER" id="PTHR24421:SF10">
    <property type="entry name" value="NITRATE_NITRITE SENSOR PROTEIN NARQ"/>
    <property type="match status" value="1"/>
</dbReference>
<evidence type="ECO:0000256" key="3">
    <source>
        <dbReference type="ARBA" id="ARBA00022553"/>
    </source>
</evidence>
<proteinExistence type="predicted"/>
<evidence type="ECO:0000256" key="6">
    <source>
        <dbReference type="ARBA" id="ARBA00022777"/>
    </source>
</evidence>
<name>A0ABZ1NGQ8_9NOCA</name>